<dbReference type="PROSITE" id="PS00018">
    <property type="entry name" value="EF_HAND_1"/>
    <property type="match status" value="1"/>
</dbReference>
<evidence type="ECO:0000256" key="12">
    <source>
        <dbReference type="ARBA" id="ARBA00023128"/>
    </source>
</evidence>
<dbReference type="InterPro" id="IPR027417">
    <property type="entry name" value="P-loop_NTPase"/>
</dbReference>
<dbReference type="PIRSF" id="PIRSF037488">
    <property type="entry name" value="Mt_Rho_GTPase"/>
    <property type="match status" value="1"/>
</dbReference>
<evidence type="ECO:0000256" key="2">
    <source>
        <dbReference type="ARBA" id="ARBA00004200"/>
    </source>
</evidence>
<evidence type="ECO:0000256" key="13">
    <source>
        <dbReference type="ARBA" id="ARBA00023134"/>
    </source>
</evidence>
<dbReference type="SUPFAM" id="SSF52540">
    <property type="entry name" value="P-loop containing nucleoside triphosphate hydrolases"/>
    <property type="match status" value="2"/>
</dbReference>
<keyword evidence="7 15" id="KW-0547">Nucleotide-binding</keyword>
<organism evidence="20 21">
    <name type="scientific">Trichomonascus ciferrii</name>
    <dbReference type="NCBI Taxonomy" id="44093"/>
    <lineage>
        <taxon>Eukaryota</taxon>
        <taxon>Fungi</taxon>
        <taxon>Dikarya</taxon>
        <taxon>Ascomycota</taxon>
        <taxon>Saccharomycotina</taxon>
        <taxon>Dipodascomycetes</taxon>
        <taxon>Dipodascales</taxon>
        <taxon>Trichomonascaceae</taxon>
        <taxon>Trichomonascus</taxon>
        <taxon>Trichomonascus ciferrii complex</taxon>
    </lineage>
</organism>
<comment type="subcellular location">
    <subcellularLocation>
        <location evidence="2 15">Mitochondrion outer membrane</location>
        <topology evidence="2 15">Single-pass type IV membrane protein</topology>
    </subcellularLocation>
</comment>
<keyword evidence="5" id="KW-0479">Metal-binding</keyword>
<evidence type="ECO:0000256" key="14">
    <source>
        <dbReference type="ARBA" id="ARBA00023136"/>
    </source>
</evidence>
<keyword evidence="10 15" id="KW-0106">Calcium</keyword>
<evidence type="ECO:0000256" key="15">
    <source>
        <dbReference type="PIRNR" id="PIRNR037488"/>
    </source>
</evidence>
<evidence type="ECO:0000256" key="11">
    <source>
        <dbReference type="ARBA" id="ARBA00022989"/>
    </source>
</evidence>
<feature type="transmembrane region" description="Helical" evidence="17">
    <location>
        <begin position="663"/>
        <end position="685"/>
    </location>
</feature>
<dbReference type="GO" id="GO:0005741">
    <property type="term" value="C:mitochondrial outer membrane"/>
    <property type="evidence" value="ECO:0007669"/>
    <property type="project" value="UniProtKB-SubCell"/>
</dbReference>
<comment type="caution">
    <text evidence="20">The sequence shown here is derived from an EMBL/GenBank/DDBJ whole genome shotgun (WGS) entry which is preliminary data.</text>
</comment>
<evidence type="ECO:0000256" key="6">
    <source>
        <dbReference type="ARBA" id="ARBA00022737"/>
    </source>
</evidence>
<dbReference type="PROSITE" id="PS51423">
    <property type="entry name" value="MIRO"/>
    <property type="match status" value="2"/>
</dbReference>
<dbReference type="FunFam" id="1.10.238.10:FF:000011">
    <property type="entry name" value="Mitochondrial Rho GTPase"/>
    <property type="match status" value="1"/>
</dbReference>
<evidence type="ECO:0000256" key="9">
    <source>
        <dbReference type="ARBA" id="ARBA00022801"/>
    </source>
</evidence>
<feature type="domain" description="Miro" evidence="19">
    <location>
        <begin position="3"/>
        <end position="177"/>
    </location>
</feature>
<dbReference type="InterPro" id="IPR018247">
    <property type="entry name" value="EF_Hand_1_Ca_BS"/>
</dbReference>
<keyword evidence="14 15" id="KW-0472">Membrane</keyword>
<evidence type="ECO:0000256" key="17">
    <source>
        <dbReference type="SAM" id="Phobius"/>
    </source>
</evidence>
<dbReference type="InterPro" id="IPR013567">
    <property type="entry name" value="EF_hand_assoc_2"/>
</dbReference>
<keyword evidence="21" id="KW-1185">Reference proteome</keyword>
<evidence type="ECO:0000256" key="8">
    <source>
        <dbReference type="ARBA" id="ARBA00022787"/>
    </source>
</evidence>
<keyword evidence="12 15" id="KW-0496">Mitochondrion</keyword>
<keyword evidence="13 15" id="KW-0342">GTP-binding</keyword>
<gene>
    <name evidence="20" type="ORF">TRICI_005480</name>
</gene>
<dbReference type="VEuPathDB" id="FungiDB:TRICI_005480"/>
<dbReference type="CDD" id="cd01892">
    <property type="entry name" value="Miro2"/>
    <property type="match status" value="1"/>
</dbReference>
<dbReference type="InterPro" id="IPR002048">
    <property type="entry name" value="EF_hand_dom"/>
</dbReference>
<dbReference type="Proteomes" id="UP000761534">
    <property type="component" value="Unassembled WGS sequence"/>
</dbReference>
<dbReference type="PROSITE" id="PS50222">
    <property type="entry name" value="EF_HAND_2"/>
    <property type="match status" value="1"/>
</dbReference>
<comment type="function">
    <text evidence="1 15">Mitochondrial GTPase involved in mitochondrial trafficking. Probably involved in control of anterograde transport of mitochondria and their subcellular distribution.</text>
</comment>
<evidence type="ECO:0000259" key="18">
    <source>
        <dbReference type="PROSITE" id="PS50222"/>
    </source>
</evidence>
<keyword evidence="4 17" id="KW-0812">Transmembrane</keyword>
<dbReference type="InterPro" id="IPR021181">
    <property type="entry name" value="Miro"/>
</dbReference>
<feature type="domain" description="EF-hand" evidence="18">
    <location>
        <begin position="321"/>
        <end position="356"/>
    </location>
</feature>
<evidence type="ECO:0000256" key="4">
    <source>
        <dbReference type="ARBA" id="ARBA00022692"/>
    </source>
</evidence>
<comment type="similarity">
    <text evidence="3 15">Belongs to the mitochondrial Rho GTPase family.</text>
</comment>
<dbReference type="GO" id="GO:0003924">
    <property type="term" value="F:GTPase activity"/>
    <property type="evidence" value="ECO:0007669"/>
    <property type="project" value="InterPro"/>
</dbReference>
<evidence type="ECO:0000256" key="10">
    <source>
        <dbReference type="ARBA" id="ARBA00022837"/>
    </source>
</evidence>
<reference evidence="20" key="1">
    <citation type="journal article" date="2019" name="G3 (Bethesda)">
        <title>Genome Assemblies of Two Rare Opportunistic Yeast Pathogens: Diutina rugosa (syn. Candida rugosa) and Trichomonascus ciferrii (syn. Candida ciferrii).</title>
        <authorList>
            <person name="Mixao V."/>
            <person name="Saus E."/>
            <person name="Hansen A.P."/>
            <person name="Lass-Florl C."/>
            <person name="Gabaldon T."/>
        </authorList>
    </citation>
    <scope>NUCLEOTIDE SEQUENCE</scope>
    <source>
        <strain evidence="20">CBS 4856</strain>
    </source>
</reference>
<dbReference type="AlphaFoldDB" id="A0A642USG3"/>
<dbReference type="SMART" id="SM00175">
    <property type="entry name" value="RAB"/>
    <property type="match status" value="1"/>
</dbReference>
<dbReference type="InterPro" id="IPR001806">
    <property type="entry name" value="Small_GTPase"/>
</dbReference>
<dbReference type="PANTHER" id="PTHR46819">
    <property type="entry name" value="EF-HAND CALCIUM-BINDING DOMAIN-CONTAINING PROTEIN 7"/>
    <property type="match status" value="1"/>
</dbReference>
<dbReference type="SMART" id="SM00173">
    <property type="entry name" value="RAS"/>
    <property type="match status" value="1"/>
</dbReference>
<dbReference type="InterPro" id="IPR020860">
    <property type="entry name" value="MIRO_dom"/>
</dbReference>
<dbReference type="EMBL" id="SWFS01000430">
    <property type="protein sequence ID" value="KAA8904430.1"/>
    <property type="molecule type" value="Genomic_DNA"/>
</dbReference>
<keyword evidence="11 17" id="KW-1133">Transmembrane helix</keyword>
<keyword evidence="8 15" id="KW-1000">Mitochondrion outer membrane</keyword>
<name>A0A642USG3_9ASCO</name>
<dbReference type="FunFam" id="3.40.50.300:FF:000553">
    <property type="entry name" value="Mitochondrial Rho GTPase"/>
    <property type="match status" value="1"/>
</dbReference>
<dbReference type="GO" id="GO:0005509">
    <property type="term" value="F:calcium ion binding"/>
    <property type="evidence" value="ECO:0007669"/>
    <property type="project" value="InterPro"/>
</dbReference>
<dbReference type="OrthoDB" id="10020961at2759"/>
<feature type="compositionally biased region" description="Low complexity" evidence="16">
    <location>
        <begin position="417"/>
        <end position="429"/>
    </location>
</feature>
<dbReference type="Gene3D" id="1.10.238.10">
    <property type="entry name" value="EF-hand"/>
    <property type="match status" value="2"/>
</dbReference>
<evidence type="ECO:0000256" key="7">
    <source>
        <dbReference type="ARBA" id="ARBA00022741"/>
    </source>
</evidence>
<evidence type="ECO:0000259" key="19">
    <source>
        <dbReference type="PROSITE" id="PS51423"/>
    </source>
</evidence>
<dbReference type="Gene3D" id="3.40.50.300">
    <property type="entry name" value="P-loop containing nucleotide triphosphate hydrolases"/>
    <property type="match status" value="2"/>
</dbReference>
<keyword evidence="9 15" id="KW-0378">Hydrolase</keyword>
<dbReference type="PANTHER" id="PTHR46819:SF1">
    <property type="entry name" value="EF-HAND CALCIUM-BINDING DOMAIN-CONTAINING PROTEIN 7"/>
    <property type="match status" value="1"/>
</dbReference>
<evidence type="ECO:0000256" key="5">
    <source>
        <dbReference type="ARBA" id="ARBA00022723"/>
    </source>
</evidence>
<dbReference type="SUPFAM" id="SSF47473">
    <property type="entry name" value="EF-hand"/>
    <property type="match status" value="1"/>
</dbReference>
<protein>
    <recommendedName>
        <fullName evidence="15">Mitochondrial Rho GTPase</fullName>
        <ecNumber evidence="15">3.6.5.-</ecNumber>
    </recommendedName>
</protein>
<dbReference type="EC" id="3.6.5.-" evidence="15"/>
<dbReference type="InterPro" id="IPR013566">
    <property type="entry name" value="EF_hand_assoc_1"/>
</dbReference>
<evidence type="ECO:0000256" key="1">
    <source>
        <dbReference type="ARBA" id="ARBA00003481"/>
    </source>
</evidence>
<sequence length="691" mass="76507">MTNETIRVVVCGDEGVGKSSLITSLIKDTFVPNLQSVLPPITIPPEFSGTPGTVVVDTSSLQQDKTVLQKEIRRASVIWLVYSDHYTCERVSLFWLPFFRSLGVNLPVVLCANMCDRRQPGSSNGETNAEFDETSLADEMVPILKEFKEIESCIRCSAKAHYNVNQAFYLCQRAVTHPLAPLYDAKEGQLKPAAASALQRVFFLCDADQDGYLSDAEFQALQVKCFGKDMDQVQVDQLKQTLCEAAMELPEDNGGPPADGNGISLSGFLLLNKLFAEKGRHETTWGVLRRFHYTDSLSLHDNFLCPKLEVPRGASVELSPEGYRFLVDLFLLFDKDNDGGLNQMELDALFRPTPGIPKLWQETGFPSSTVRNEAGNVTLQGWLAQWSMTTYLDYRTTLAYLALLGFDVRSGDEDPESSSQNISASSSSLSHHKHHRVVDGLKVTRPRKQRKPNPNPALARSPRWLSTTSSRTAARAITDRNVFNCFVVGASGSGKSSLLNAFLNRPPSEFRAYSPTIKPVTVVNSVEMRGGKQCYMILEELGELEPAVLENQHRLDECDILCYTYDSSDPDSFAYLASLRKTYPHLDSMPAVYVALKADLDRQQQRCDVQPDVYTRSIGMAAPLHVSEYWPSSLNELFVQLAEAAQNPGPNTPFAESEEESSLVLPVFLAGSVVAAIAVAASVLFRAKQQN</sequence>
<feature type="domain" description="Miro" evidence="19">
    <location>
        <begin position="480"/>
        <end position="647"/>
    </location>
</feature>
<dbReference type="GO" id="GO:0005525">
    <property type="term" value="F:GTP binding"/>
    <property type="evidence" value="ECO:0007669"/>
    <property type="project" value="UniProtKB-KW"/>
</dbReference>
<dbReference type="Pfam" id="PF00071">
    <property type="entry name" value="Ras"/>
    <property type="match status" value="2"/>
</dbReference>
<dbReference type="Pfam" id="PF08355">
    <property type="entry name" value="EF_assoc_1"/>
    <property type="match status" value="1"/>
</dbReference>
<dbReference type="GO" id="GO:0007005">
    <property type="term" value="P:mitochondrion organization"/>
    <property type="evidence" value="ECO:0007669"/>
    <property type="project" value="InterPro"/>
</dbReference>
<evidence type="ECO:0000256" key="3">
    <source>
        <dbReference type="ARBA" id="ARBA00007981"/>
    </source>
</evidence>
<dbReference type="InterPro" id="IPR011992">
    <property type="entry name" value="EF-hand-dom_pair"/>
</dbReference>
<dbReference type="PRINTS" id="PR00449">
    <property type="entry name" value="RASTRNSFRMNG"/>
</dbReference>
<dbReference type="SMART" id="SM00054">
    <property type="entry name" value="EFh"/>
    <property type="match status" value="2"/>
</dbReference>
<keyword evidence="6" id="KW-0677">Repeat</keyword>
<dbReference type="Pfam" id="PF08356">
    <property type="entry name" value="EF_assoc_2"/>
    <property type="match status" value="1"/>
</dbReference>
<dbReference type="InterPro" id="IPR052266">
    <property type="entry name" value="Miro-EF-hand_domain"/>
</dbReference>
<feature type="region of interest" description="Disordered" evidence="16">
    <location>
        <begin position="414"/>
        <end position="466"/>
    </location>
</feature>
<evidence type="ECO:0000313" key="20">
    <source>
        <dbReference type="EMBL" id="KAA8904430.1"/>
    </source>
</evidence>
<evidence type="ECO:0000313" key="21">
    <source>
        <dbReference type="Proteomes" id="UP000761534"/>
    </source>
</evidence>
<proteinExistence type="inferred from homology"/>
<accession>A0A642USG3</accession>
<evidence type="ECO:0000256" key="16">
    <source>
        <dbReference type="SAM" id="MobiDB-lite"/>
    </source>
</evidence>